<reference evidence="3 4" key="1">
    <citation type="submission" date="2024-11" db="EMBL/GenBank/DDBJ databases">
        <title>A near-complete genome assembly of Cinchona calisaya.</title>
        <authorList>
            <person name="Lian D.C."/>
            <person name="Zhao X.W."/>
            <person name="Wei L."/>
        </authorList>
    </citation>
    <scope>NUCLEOTIDE SEQUENCE [LARGE SCALE GENOMIC DNA]</scope>
    <source>
        <tissue evidence="3">Nenye</tissue>
    </source>
</reference>
<feature type="compositionally biased region" description="Pro residues" evidence="1">
    <location>
        <begin position="68"/>
        <end position="80"/>
    </location>
</feature>
<proteinExistence type="predicted"/>
<feature type="signal peptide" evidence="2">
    <location>
        <begin position="1"/>
        <end position="40"/>
    </location>
</feature>
<evidence type="ECO:0000313" key="3">
    <source>
        <dbReference type="EMBL" id="KAL3522581.1"/>
    </source>
</evidence>
<keyword evidence="4" id="KW-1185">Reference proteome</keyword>
<gene>
    <name evidence="3" type="ORF">ACH5RR_015415</name>
</gene>
<organism evidence="3 4">
    <name type="scientific">Cinchona calisaya</name>
    <dbReference type="NCBI Taxonomy" id="153742"/>
    <lineage>
        <taxon>Eukaryota</taxon>
        <taxon>Viridiplantae</taxon>
        <taxon>Streptophyta</taxon>
        <taxon>Embryophyta</taxon>
        <taxon>Tracheophyta</taxon>
        <taxon>Spermatophyta</taxon>
        <taxon>Magnoliopsida</taxon>
        <taxon>eudicotyledons</taxon>
        <taxon>Gunneridae</taxon>
        <taxon>Pentapetalae</taxon>
        <taxon>asterids</taxon>
        <taxon>lamiids</taxon>
        <taxon>Gentianales</taxon>
        <taxon>Rubiaceae</taxon>
        <taxon>Cinchonoideae</taxon>
        <taxon>Cinchoneae</taxon>
        <taxon>Cinchona</taxon>
    </lineage>
</organism>
<comment type="caution">
    <text evidence="3">The sequence shown here is derived from an EMBL/GenBank/DDBJ whole genome shotgun (WGS) entry which is preliminary data.</text>
</comment>
<sequence>MRDQSGLLFCEAKAGLAEYSSPKFLHKSLLLLLLLIKISAEICPPSPTFHHLLLLRSTTIYFSSPLQQSPPPPPQPPPPTTKMLGFPGRNIKITQRKNTRNPYKRIHAFRLNRLGFRYIPLMLECKTLVAI</sequence>
<name>A0ABD2ZUX6_9GENT</name>
<evidence type="ECO:0000313" key="4">
    <source>
        <dbReference type="Proteomes" id="UP001630127"/>
    </source>
</evidence>
<evidence type="ECO:0000256" key="2">
    <source>
        <dbReference type="SAM" id="SignalP"/>
    </source>
</evidence>
<dbReference type="EMBL" id="JBJUIK010000007">
    <property type="protein sequence ID" value="KAL3522581.1"/>
    <property type="molecule type" value="Genomic_DNA"/>
</dbReference>
<feature type="chain" id="PRO_5044770769" evidence="2">
    <location>
        <begin position="41"/>
        <end position="131"/>
    </location>
</feature>
<dbReference type="AlphaFoldDB" id="A0ABD2ZUX6"/>
<feature type="region of interest" description="Disordered" evidence="1">
    <location>
        <begin position="64"/>
        <end position="87"/>
    </location>
</feature>
<dbReference type="Proteomes" id="UP001630127">
    <property type="component" value="Unassembled WGS sequence"/>
</dbReference>
<accession>A0ABD2ZUX6</accession>
<keyword evidence="2" id="KW-0732">Signal</keyword>
<evidence type="ECO:0000256" key="1">
    <source>
        <dbReference type="SAM" id="MobiDB-lite"/>
    </source>
</evidence>
<protein>
    <submittedName>
        <fullName evidence="3">Uncharacterized protein</fullName>
    </submittedName>
</protein>